<evidence type="ECO:0000313" key="2">
    <source>
        <dbReference type="Proteomes" id="UP000008030"/>
    </source>
</evidence>
<dbReference type="GeneID" id="4306237"/>
<sequence>MVRLAECVRKSRKFEKRLRHYVKICNDHSWLPNPSTDTYYKMIQQAEHQVYYRKLDMYTCDFLYHKMWSRIERMHHHATVDNRVFLNNLKTLIMVNLYTFYFDPVYHDYEYKADVKKHRRRAVLTYFLRLELQTYIRNFVHLINRDPKRSDTTEITTVEPFQLPTLQRFMTELDVIIDRYPTLWSVHIAPLVQLQRDIHSEVCCFIEAIARHHLDKYRDSNIYDQCVETGEEVFDNDSIPASVRDDARVIVCLIDAIENLPTTTKPVHMTDEMVESYKYKSHDILLRAKTQRSCFDFRRLLYFLPIFAFVIAINV</sequence>
<dbReference type="OrthoDB" id="35342at10239"/>
<organismHost>
    <name type="scientific">Spodoptera frugiperda</name>
    <name type="common">Fall armyworm</name>
    <dbReference type="NCBI Taxonomy" id="7108"/>
</organismHost>
<reference evidence="1 2" key="1">
    <citation type="journal article" date="2006" name="J. Virol.">
        <title>Genomic sequence of Spodoptera frugiperda Ascovirus 1a, an enveloped, double-stranded DNA insect virus that manipulates apoptosis for viral reproduction.</title>
        <authorList>
            <person name="Bideshi D.K."/>
            <person name="Demattei M.V."/>
            <person name="Rouleux-Bonnin F."/>
            <person name="Stasiak K."/>
            <person name="Tan Y."/>
            <person name="Bigot S."/>
            <person name="Bigot Y."/>
            <person name="Federici B.A."/>
        </authorList>
    </citation>
    <scope>NUCLEOTIDE SEQUENCE [LARGE SCALE GENOMIC DNA]</scope>
    <source>
        <strain evidence="2">SvAV-1a</strain>
    </source>
</reference>
<dbReference type="EMBL" id="AM398843">
    <property type="protein sequence ID" value="CAL44671.1"/>
    <property type="molecule type" value="Genomic_DNA"/>
</dbReference>
<dbReference type="KEGG" id="vg:4306237"/>
<gene>
    <name evidence="1" type="primary">ORF071</name>
</gene>
<protein>
    <submittedName>
        <fullName evidence="1">38 kDa</fullName>
    </submittedName>
</protein>
<proteinExistence type="predicted"/>
<dbReference type="RefSeq" id="YP_762426.1">
    <property type="nucleotide sequence ID" value="NC_008361.1"/>
</dbReference>
<organism evidence="1 2">
    <name type="scientific">Spodoptera frugiperda ascovirus 1a</name>
    <name type="common">SfAV-1a</name>
    <dbReference type="NCBI Taxonomy" id="113370"/>
    <lineage>
        <taxon>Viruses</taxon>
        <taxon>Varidnaviria</taxon>
        <taxon>Bamfordvirae</taxon>
        <taxon>Nucleocytoviricota</taxon>
        <taxon>Megaviricetes</taxon>
        <taxon>Pimascovirales</taxon>
        <taxon>Pimascovirales incertae sedis</taxon>
        <taxon>Ascoviridae</taxon>
        <taxon>Ascovirus</taxon>
        <taxon>Ascovirus sfav1a</taxon>
    </lineage>
</organism>
<accession>Q0E530</accession>
<name>Q0E530_SFAVA</name>
<evidence type="ECO:0000313" key="1">
    <source>
        <dbReference type="EMBL" id="CAL44671.1"/>
    </source>
</evidence>
<keyword evidence="2" id="KW-1185">Reference proteome</keyword>
<dbReference type="Proteomes" id="UP000008030">
    <property type="component" value="Segment"/>
</dbReference>